<evidence type="ECO:0008006" key="3">
    <source>
        <dbReference type="Google" id="ProtNLM"/>
    </source>
</evidence>
<reference evidence="1 2" key="1">
    <citation type="journal article" date="2021" name="Front. Microbiol.">
        <title>Comprehensive Comparative Genomics and Phenotyping of Methylobacterium Species.</title>
        <authorList>
            <person name="Alessa O."/>
            <person name="Ogura Y."/>
            <person name="Fujitani Y."/>
            <person name="Takami H."/>
            <person name="Hayashi T."/>
            <person name="Sahin N."/>
            <person name="Tani A."/>
        </authorList>
    </citation>
    <scope>NUCLEOTIDE SEQUENCE [LARGE SCALE GENOMIC DNA]</scope>
    <source>
        <strain evidence="1 2">DSM 23679</strain>
    </source>
</reference>
<evidence type="ECO:0000313" key="1">
    <source>
        <dbReference type="EMBL" id="GJD45616.1"/>
    </source>
</evidence>
<accession>A0ABQ4QK30</accession>
<sequence length="210" mass="21873">MPKIVSSTPGSRVSRTLVALGFSVAIMATVIALDGVRALAQPAKVAPAAQAPKPVAVPIEPGSTTASFGDWILRCQRGGGDKPVRICEAAQTMQVQGQAQPIAQIAIGRVSSGEPLQVTAILPPNVALPSSVRVLTDQKDTAGFELAWRRCLPGGCVAEAGVREEVLRRWRGAAEPGRITFKNAASQDVAIPLSFHGLAQALDALAKEPT</sequence>
<proteinExistence type="predicted"/>
<dbReference type="InterPro" id="IPR010642">
    <property type="entry name" value="Invasion_prot_B"/>
</dbReference>
<dbReference type="Proteomes" id="UP001055117">
    <property type="component" value="Unassembled WGS sequence"/>
</dbReference>
<comment type="caution">
    <text evidence="1">The sequence shown here is derived from an EMBL/GenBank/DDBJ whole genome shotgun (WGS) entry which is preliminary data.</text>
</comment>
<organism evidence="1 2">
    <name type="scientific">Methylobacterium cerastii</name>
    <dbReference type="NCBI Taxonomy" id="932741"/>
    <lineage>
        <taxon>Bacteria</taxon>
        <taxon>Pseudomonadati</taxon>
        <taxon>Pseudomonadota</taxon>
        <taxon>Alphaproteobacteria</taxon>
        <taxon>Hyphomicrobiales</taxon>
        <taxon>Methylobacteriaceae</taxon>
        <taxon>Methylobacterium</taxon>
    </lineage>
</organism>
<keyword evidence="2" id="KW-1185">Reference proteome</keyword>
<dbReference type="Pfam" id="PF06776">
    <property type="entry name" value="IalB"/>
    <property type="match status" value="1"/>
</dbReference>
<dbReference type="InterPro" id="IPR038696">
    <property type="entry name" value="IalB_sf"/>
</dbReference>
<dbReference type="RefSeq" id="WP_238272605.1">
    <property type="nucleotide sequence ID" value="NZ_BPQG01000053.1"/>
</dbReference>
<dbReference type="Gene3D" id="2.60.40.1880">
    <property type="entry name" value="Invasion associated locus B (IalB) protein"/>
    <property type="match status" value="1"/>
</dbReference>
<gene>
    <name evidence="1" type="ORF">AFCDBAGC_3490</name>
</gene>
<dbReference type="EMBL" id="BPQG01000053">
    <property type="protein sequence ID" value="GJD45616.1"/>
    <property type="molecule type" value="Genomic_DNA"/>
</dbReference>
<name>A0ABQ4QK30_9HYPH</name>
<protein>
    <recommendedName>
        <fullName evidence="3">Invasion protein</fullName>
    </recommendedName>
</protein>
<evidence type="ECO:0000313" key="2">
    <source>
        <dbReference type="Proteomes" id="UP001055117"/>
    </source>
</evidence>